<comment type="similarity">
    <text evidence="2">Belongs to the ABC transporter superfamily.</text>
</comment>
<dbReference type="KEGG" id="stur:STURON_00833"/>
<evidence type="ECO:0000256" key="6">
    <source>
        <dbReference type="ARBA" id="ARBA00022989"/>
    </source>
</evidence>
<dbReference type="InterPro" id="IPR039421">
    <property type="entry name" value="Type_1_exporter"/>
</dbReference>
<dbReference type="PROSITE" id="PS00211">
    <property type="entry name" value="ABC_TRANSPORTER_1"/>
    <property type="match status" value="1"/>
</dbReference>
<dbReference type="OrthoDB" id="397513at2"/>
<dbReference type="Proteomes" id="UP000067243">
    <property type="component" value="Chromosome"/>
</dbReference>
<evidence type="ECO:0000256" key="3">
    <source>
        <dbReference type="ARBA" id="ARBA00022692"/>
    </source>
</evidence>
<protein>
    <submittedName>
        <fullName evidence="11">ABC transporter ATP-binding protein/permease</fullName>
    </submittedName>
</protein>
<feature type="transmembrane region" description="Helical" evidence="8">
    <location>
        <begin position="12"/>
        <end position="36"/>
    </location>
</feature>
<dbReference type="SUPFAM" id="SSF52540">
    <property type="entry name" value="P-loop containing nucleoside triphosphate hydrolases"/>
    <property type="match status" value="1"/>
</dbReference>
<evidence type="ECO:0000256" key="4">
    <source>
        <dbReference type="ARBA" id="ARBA00022741"/>
    </source>
</evidence>
<dbReference type="GO" id="GO:0140359">
    <property type="term" value="F:ABC-type transporter activity"/>
    <property type="evidence" value="ECO:0007669"/>
    <property type="project" value="InterPro"/>
</dbReference>
<feature type="transmembrane region" description="Helical" evidence="8">
    <location>
        <begin position="132"/>
        <end position="163"/>
    </location>
</feature>
<feature type="domain" description="ABC transmembrane type-1" evidence="10">
    <location>
        <begin position="16"/>
        <end position="273"/>
    </location>
</feature>
<dbReference type="RefSeq" id="WP_082236195.1">
    <property type="nucleotide sequence ID" value="NZ_CP012328.1"/>
</dbReference>
<dbReference type="EMBL" id="CP012328">
    <property type="protein sequence ID" value="AKU80079.1"/>
    <property type="molecule type" value="Genomic_DNA"/>
</dbReference>
<organism evidence="11 12">
    <name type="scientific">Spiroplasma turonicum</name>
    <dbReference type="NCBI Taxonomy" id="216946"/>
    <lineage>
        <taxon>Bacteria</taxon>
        <taxon>Bacillati</taxon>
        <taxon>Mycoplasmatota</taxon>
        <taxon>Mollicutes</taxon>
        <taxon>Entomoplasmatales</taxon>
        <taxon>Spiroplasmataceae</taxon>
        <taxon>Spiroplasma</taxon>
    </lineage>
</organism>
<gene>
    <name evidence="11" type="ORF">STURON_00833</name>
</gene>
<reference evidence="11 12" key="1">
    <citation type="journal article" date="2015" name="Genome Announc.">
        <title>Complete Genome Sequence of Spiroplasma turonicum Strain Tab4cT, a Parasite of a Horse Fly, Haematopota sp. (Diptera: Tabanidae).</title>
        <authorList>
            <person name="Davis R.E."/>
            <person name="Shao J."/>
            <person name="Zhao Y."/>
            <person name="Gasparich G.E."/>
            <person name="Gaynor B.J."/>
            <person name="Donofrio N."/>
        </authorList>
    </citation>
    <scope>NUCLEOTIDE SEQUENCE [LARGE SCALE GENOMIC DNA]</scope>
    <source>
        <strain evidence="11 12">Tab4c</strain>
    </source>
</reference>
<evidence type="ECO:0000256" key="8">
    <source>
        <dbReference type="SAM" id="Phobius"/>
    </source>
</evidence>
<evidence type="ECO:0000256" key="5">
    <source>
        <dbReference type="ARBA" id="ARBA00022840"/>
    </source>
</evidence>
<dbReference type="GO" id="GO:0034040">
    <property type="term" value="F:ATPase-coupled lipid transmembrane transporter activity"/>
    <property type="evidence" value="ECO:0007669"/>
    <property type="project" value="TreeGrafter"/>
</dbReference>
<evidence type="ECO:0000313" key="11">
    <source>
        <dbReference type="EMBL" id="AKU80079.1"/>
    </source>
</evidence>
<dbReference type="Gene3D" id="3.40.50.300">
    <property type="entry name" value="P-loop containing nucleotide triphosphate hydrolases"/>
    <property type="match status" value="1"/>
</dbReference>
<dbReference type="InterPro" id="IPR027417">
    <property type="entry name" value="P-loop_NTPase"/>
</dbReference>
<dbReference type="STRING" id="216946.STURO_v1c08300"/>
<sequence>MKYFNKLNWLQYLSYTFLTLLGNVCYLAMSYSFSFIIDKAIENDFNSFLFWSGLSCFFIIMHLLLEYIGELVLNSALTSLNTYLREIIAKNTFSDVYQLNLDSGEFINLNSNKISQIENNYFQSIFEITKCLLAIIVSFILIIYISWIALMPILILSIIVTIIPFSMSKMSQKAVNKTNEENDKFLQSSKDIFNSYWTYWTMNLSNKLIKDIKSNSIKLEKKNKRMKNIMSLSSFLNQLILFLGQVILIIVFSYFYLKGFINSIGIITTLTTISATYVFFGNNSIRAFMKILSFKKVLKNDYKLINETIVDDLINNKIDLNDDLKKIKYENLNFKFINNNKFTVSNFNLEINKGDKILIRGKSGIGKTTLLKLLFNPVTKNSGEVYINNKKMVEKEIRNFASYVNQDSILNKGTLYSNLVIDDNYENRQEVLNYFNLLNMKDLIAKLPNGLDSMVEDNFSNFSGGERQRISIIRSLLSNKSWFYLDEITSSLDEKTANIIFDLFLNDQNKTIIMISHKVNNDILKKFNKIIDL</sequence>
<keyword evidence="3 8" id="KW-0812">Transmembrane</keyword>
<dbReference type="SUPFAM" id="SSF90123">
    <property type="entry name" value="ABC transporter transmembrane region"/>
    <property type="match status" value="1"/>
</dbReference>
<name>A0A0K1P7C7_9MOLU</name>
<accession>A0A0K1P7C7</accession>
<evidence type="ECO:0000256" key="1">
    <source>
        <dbReference type="ARBA" id="ARBA00004651"/>
    </source>
</evidence>
<dbReference type="GO" id="GO:0016887">
    <property type="term" value="F:ATP hydrolysis activity"/>
    <property type="evidence" value="ECO:0007669"/>
    <property type="project" value="InterPro"/>
</dbReference>
<dbReference type="PANTHER" id="PTHR24221:SF654">
    <property type="entry name" value="ATP-BINDING CASSETTE SUB-FAMILY B MEMBER 6"/>
    <property type="match status" value="1"/>
</dbReference>
<dbReference type="Pfam" id="PF00005">
    <property type="entry name" value="ABC_tran"/>
    <property type="match status" value="1"/>
</dbReference>
<comment type="subcellular location">
    <subcellularLocation>
        <location evidence="1">Cell membrane</location>
        <topology evidence="1">Multi-pass membrane protein</topology>
    </subcellularLocation>
</comment>
<evidence type="ECO:0000259" key="9">
    <source>
        <dbReference type="PROSITE" id="PS50893"/>
    </source>
</evidence>
<dbReference type="InterPro" id="IPR003439">
    <property type="entry name" value="ABC_transporter-like_ATP-bd"/>
</dbReference>
<keyword evidence="4" id="KW-0547">Nucleotide-binding</keyword>
<feature type="domain" description="ABC transporter" evidence="9">
    <location>
        <begin position="327"/>
        <end position="533"/>
    </location>
</feature>
<dbReference type="AlphaFoldDB" id="A0A0K1P7C7"/>
<dbReference type="SMART" id="SM00382">
    <property type="entry name" value="AAA"/>
    <property type="match status" value="1"/>
</dbReference>
<dbReference type="PANTHER" id="PTHR24221">
    <property type="entry name" value="ATP-BINDING CASSETTE SUB-FAMILY B"/>
    <property type="match status" value="1"/>
</dbReference>
<dbReference type="PROSITE" id="PS50929">
    <property type="entry name" value="ABC_TM1F"/>
    <property type="match status" value="1"/>
</dbReference>
<dbReference type="PATRIC" id="fig|216946.3.peg.863"/>
<evidence type="ECO:0000256" key="2">
    <source>
        <dbReference type="ARBA" id="ARBA00005417"/>
    </source>
</evidence>
<feature type="transmembrane region" description="Helical" evidence="8">
    <location>
        <begin position="48"/>
        <end position="65"/>
    </location>
</feature>
<evidence type="ECO:0000256" key="7">
    <source>
        <dbReference type="ARBA" id="ARBA00023136"/>
    </source>
</evidence>
<keyword evidence="12" id="KW-1185">Reference proteome</keyword>
<keyword evidence="5 11" id="KW-0067">ATP-binding</keyword>
<keyword evidence="6 8" id="KW-1133">Transmembrane helix</keyword>
<feature type="transmembrane region" description="Helical" evidence="8">
    <location>
        <begin position="229"/>
        <end position="254"/>
    </location>
</feature>
<keyword evidence="7 8" id="KW-0472">Membrane</keyword>
<feature type="transmembrane region" description="Helical" evidence="8">
    <location>
        <begin position="260"/>
        <end position="280"/>
    </location>
</feature>
<dbReference type="GO" id="GO:0005524">
    <property type="term" value="F:ATP binding"/>
    <property type="evidence" value="ECO:0007669"/>
    <property type="project" value="UniProtKB-KW"/>
</dbReference>
<dbReference type="PROSITE" id="PS50893">
    <property type="entry name" value="ABC_TRANSPORTER_2"/>
    <property type="match status" value="1"/>
</dbReference>
<evidence type="ECO:0000313" key="12">
    <source>
        <dbReference type="Proteomes" id="UP000067243"/>
    </source>
</evidence>
<dbReference type="InterPro" id="IPR036640">
    <property type="entry name" value="ABC1_TM_sf"/>
</dbReference>
<dbReference type="GO" id="GO:0005886">
    <property type="term" value="C:plasma membrane"/>
    <property type="evidence" value="ECO:0007669"/>
    <property type="project" value="UniProtKB-SubCell"/>
</dbReference>
<dbReference type="InterPro" id="IPR003593">
    <property type="entry name" value="AAA+_ATPase"/>
</dbReference>
<dbReference type="InterPro" id="IPR017871">
    <property type="entry name" value="ABC_transporter-like_CS"/>
</dbReference>
<proteinExistence type="inferred from homology"/>
<dbReference type="Pfam" id="PF00664">
    <property type="entry name" value="ABC_membrane"/>
    <property type="match status" value="1"/>
</dbReference>
<evidence type="ECO:0000259" key="10">
    <source>
        <dbReference type="PROSITE" id="PS50929"/>
    </source>
</evidence>
<dbReference type="Gene3D" id="1.20.1560.10">
    <property type="entry name" value="ABC transporter type 1, transmembrane domain"/>
    <property type="match status" value="1"/>
</dbReference>
<dbReference type="InterPro" id="IPR011527">
    <property type="entry name" value="ABC1_TM_dom"/>
</dbReference>